<gene>
    <name evidence="8" type="ORF">P171DRAFT_429299</name>
</gene>
<protein>
    <recommendedName>
        <fullName evidence="10">AT hook domain-containing protein</fullName>
    </recommendedName>
</protein>
<dbReference type="OrthoDB" id="3799285at2759"/>
<dbReference type="PRINTS" id="PR00929">
    <property type="entry name" value="ATHOOK"/>
</dbReference>
<feature type="compositionally biased region" description="Low complexity" evidence="7">
    <location>
        <begin position="155"/>
        <end position="165"/>
    </location>
</feature>
<evidence type="ECO:0000313" key="8">
    <source>
        <dbReference type="EMBL" id="KAF2447679.1"/>
    </source>
</evidence>
<dbReference type="GO" id="GO:0010557">
    <property type="term" value="P:positive regulation of macromolecule biosynthetic process"/>
    <property type="evidence" value="ECO:0007669"/>
    <property type="project" value="UniProtKB-ARBA"/>
</dbReference>
<dbReference type="SMART" id="SM00384">
    <property type="entry name" value="AT_hook"/>
    <property type="match status" value="8"/>
</dbReference>
<comment type="caution">
    <text evidence="8">The sequence shown here is derived from an EMBL/GenBank/DDBJ whole genome shotgun (WGS) entry which is preliminary data.</text>
</comment>
<dbReference type="PANTHER" id="PTHR23341:SF2">
    <property type="entry name" value="HIGH MOBILITY GROUP PROTEIN HMG-12"/>
    <property type="match status" value="1"/>
</dbReference>
<dbReference type="AlphaFoldDB" id="A0A9P4UDC4"/>
<keyword evidence="3" id="KW-0805">Transcription regulation</keyword>
<dbReference type="InterPro" id="IPR017956">
    <property type="entry name" value="AT_hook_DNA-bd_motif"/>
</dbReference>
<feature type="compositionally biased region" description="Basic and acidic residues" evidence="7">
    <location>
        <begin position="10"/>
        <end position="19"/>
    </location>
</feature>
<evidence type="ECO:0000256" key="1">
    <source>
        <dbReference type="ARBA" id="ARBA00004123"/>
    </source>
</evidence>
<keyword evidence="9" id="KW-1185">Reference proteome</keyword>
<sequence>MSTARASAKRPLEDRDAPPAKRPRGRPRKDSSVHTATSQPPQAATRRKTAVATSEVPKAGRGRPKGSTSAARSPETVKRGRGRPKNTGSKTTPDESLTASSRGRGILKNIAASKVSTLIPGTPARGRGRPKKDATTAASSKATGGARGRPKKDLASSATTIASGTSGRGRPKKDNTTAASSETVVRGRGRPKKDKSAAHTQSSTPKSGRGRGRPKKATDALTVAAAPATPAHLIITSDVEEEEEDAAVSDDLRDAPIDTRSPDVHQFEL</sequence>
<evidence type="ECO:0000256" key="3">
    <source>
        <dbReference type="ARBA" id="ARBA00023015"/>
    </source>
</evidence>
<evidence type="ECO:0008006" key="10">
    <source>
        <dbReference type="Google" id="ProtNLM"/>
    </source>
</evidence>
<dbReference type="Proteomes" id="UP000799764">
    <property type="component" value="Unassembled WGS sequence"/>
</dbReference>
<comment type="subcellular location">
    <subcellularLocation>
        <location evidence="1">Nucleus</location>
    </subcellularLocation>
</comment>
<evidence type="ECO:0000256" key="7">
    <source>
        <dbReference type="SAM" id="MobiDB-lite"/>
    </source>
</evidence>
<evidence type="ECO:0000256" key="6">
    <source>
        <dbReference type="ARBA" id="ARBA00023242"/>
    </source>
</evidence>
<keyword evidence="4" id="KW-0238">DNA-binding</keyword>
<dbReference type="GO" id="GO:0003677">
    <property type="term" value="F:DNA binding"/>
    <property type="evidence" value="ECO:0007669"/>
    <property type="project" value="UniProtKB-KW"/>
</dbReference>
<feature type="compositionally biased region" description="Acidic residues" evidence="7">
    <location>
        <begin position="238"/>
        <end position="248"/>
    </location>
</feature>
<accession>A0A9P4UDC4</accession>
<dbReference type="Pfam" id="PF02178">
    <property type="entry name" value="AT_hook"/>
    <property type="match status" value="8"/>
</dbReference>
<organism evidence="8 9">
    <name type="scientific">Karstenula rhodostoma CBS 690.94</name>
    <dbReference type="NCBI Taxonomy" id="1392251"/>
    <lineage>
        <taxon>Eukaryota</taxon>
        <taxon>Fungi</taxon>
        <taxon>Dikarya</taxon>
        <taxon>Ascomycota</taxon>
        <taxon>Pezizomycotina</taxon>
        <taxon>Dothideomycetes</taxon>
        <taxon>Pleosporomycetidae</taxon>
        <taxon>Pleosporales</taxon>
        <taxon>Massarineae</taxon>
        <taxon>Didymosphaeriaceae</taxon>
        <taxon>Karstenula</taxon>
    </lineage>
</organism>
<feature type="compositionally biased region" description="Polar residues" evidence="7">
    <location>
        <begin position="86"/>
        <end position="101"/>
    </location>
</feature>
<evidence type="ECO:0000256" key="4">
    <source>
        <dbReference type="ARBA" id="ARBA00023125"/>
    </source>
</evidence>
<feature type="region of interest" description="Disordered" evidence="7">
    <location>
        <begin position="1"/>
        <end position="269"/>
    </location>
</feature>
<reference evidence="8" key="1">
    <citation type="journal article" date="2020" name="Stud. Mycol.">
        <title>101 Dothideomycetes genomes: a test case for predicting lifestyles and emergence of pathogens.</title>
        <authorList>
            <person name="Haridas S."/>
            <person name="Albert R."/>
            <person name="Binder M."/>
            <person name="Bloem J."/>
            <person name="Labutti K."/>
            <person name="Salamov A."/>
            <person name="Andreopoulos B."/>
            <person name="Baker S."/>
            <person name="Barry K."/>
            <person name="Bills G."/>
            <person name="Bluhm B."/>
            <person name="Cannon C."/>
            <person name="Castanera R."/>
            <person name="Culley D."/>
            <person name="Daum C."/>
            <person name="Ezra D."/>
            <person name="Gonzalez J."/>
            <person name="Henrissat B."/>
            <person name="Kuo A."/>
            <person name="Liang C."/>
            <person name="Lipzen A."/>
            <person name="Lutzoni F."/>
            <person name="Magnuson J."/>
            <person name="Mondo S."/>
            <person name="Nolan M."/>
            <person name="Ohm R."/>
            <person name="Pangilinan J."/>
            <person name="Park H.-J."/>
            <person name="Ramirez L."/>
            <person name="Alfaro M."/>
            <person name="Sun H."/>
            <person name="Tritt A."/>
            <person name="Yoshinaga Y."/>
            <person name="Zwiers L.-H."/>
            <person name="Turgeon B."/>
            <person name="Goodwin S."/>
            <person name="Spatafora J."/>
            <person name="Crous P."/>
            <person name="Grigoriev I."/>
        </authorList>
    </citation>
    <scope>NUCLEOTIDE SEQUENCE</scope>
    <source>
        <strain evidence="8">CBS 690.94</strain>
    </source>
</reference>
<feature type="compositionally biased region" description="Low complexity" evidence="7">
    <location>
        <begin position="219"/>
        <end position="231"/>
    </location>
</feature>
<dbReference type="GO" id="GO:0005634">
    <property type="term" value="C:nucleus"/>
    <property type="evidence" value="ECO:0007669"/>
    <property type="project" value="UniProtKB-SubCell"/>
</dbReference>
<evidence type="ECO:0000313" key="9">
    <source>
        <dbReference type="Proteomes" id="UP000799764"/>
    </source>
</evidence>
<dbReference type="EMBL" id="MU001496">
    <property type="protein sequence ID" value="KAF2447679.1"/>
    <property type="molecule type" value="Genomic_DNA"/>
</dbReference>
<feature type="compositionally biased region" description="Basic and acidic residues" evidence="7">
    <location>
        <begin position="250"/>
        <end position="269"/>
    </location>
</feature>
<proteinExistence type="inferred from homology"/>
<evidence type="ECO:0000256" key="5">
    <source>
        <dbReference type="ARBA" id="ARBA00023163"/>
    </source>
</evidence>
<dbReference type="GO" id="GO:0006355">
    <property type="term" value="P:regulation of DNA-templated transcription"/>
    <property type="evidence" value="ECO:0007669"/>
    <property type="project" value="TreeGrafter"/>
</dbReference>
<comment type="similarity">
    <text evidence="2">Belongs to the HMGA family.</text>
</comment>
<dbReference type="PANTHER" id="PTHR23341">
    <property type="entry name" value="HIGH MOBILITY GROUP PROTEINS HMG-A AND C"/>
    <property type="match status" value="1"/>
</dbReference>
<name>A0A9P4UDC4_9PLEO</name>
<keyword evidence="5" id="KW-0804">Transcription</keyword>
<evidence type="ECO:0000256" key="2">
    <source>
        <dbReference type="ARBA" id="ARBA00010812"/>
    </source>
</evidence>
<dbReference type="GO" id="GO:0003712">
    <property type="term" value="F:transcription coregulator activity"/>
    <property type="evidence" value="ECO:0007669"/>
    <property type="project" value="TreeGrafter"/>
</dbReference>
<keyword evidence="6" id="KW-0539">Nucleus</keyword>
<feature type="compositionally biased region" description="Low complexity" evidence="7">
    <location>
        <begin position="135"/>
        <end position="144"/>
    </location>
</feature>
<feature type="compositionally biased region" description="Polar residues" evidence="7">
    <location>
        <begin position="33"/>
        <end position="42"/>
    </location>
</feature>